<evidence type="ECO:0000256" key="7">
    <source>
        <dbReference type="ARBA" id="ARBA00022989"/>
    </source>
</evidence>
<dbReference type="EMBL" id="JAURVH010001522">
    <property type="protein sequence ID" value="KAK5922473.1"/>
    <property type="molecule type" value="Genomic_DNA"/>
</dbReference>
<dbReference type="GO" id="GO:0005102">
    <property type="term" value="F:signaling receptor binding"/>
    <property type="evidence" value="ECO:0007669"/>
    <property type="project" value="InterPro"/>
</dbReference>
<evidence type="ECO:0000256" key="6">
    <source>
        <dbReference type="ARBA" id="ARBA00022729"/>
    </source>
</evidence>
<feature type="transmembrane region" description="Helical" evidence="14">
    <location>
        <begin position="61"/>
        <end position="82"/>
    </location>
</feature>
<evidence type="ECO:0000313" key="15">
    <source>
        <dbReference type="EMBL" id="KAK5922473.1"/>
    </source>
</evidence>
<evidence type="ECO:0000256" key="12">
    <source>
        <dbReference type="ARBA" id="ARBA00031263"/>
    </source>
</evidence>
<evidence type="ECO:0000256" key="14">
    <source>
        <dbReference type="SAM" id="Phobius"/>
    </source>
</evidence>
<feature type="transmembrane region" description="Helical" evidence="14">
    <location>
        <begin position="30"/>
        <end position="49"/>
    </location>
</feature>
<dbReference type="PANTHER" id="PTHR21409:SF1">
    <property type="entry name" value="HEMATOPOIETIC CELL SIGNAL TRANSDUCER"/>
    <property type="match status" value="1"/>
</dbReference>
<dbReference type="Proteomes" id="UP001331515">
    <property type="component" value="Unassembled WGS sequence"/>
</dbReference>
<dbReference type="PANTHER" id="PTHR21409">
    <property type="entry name" value="HEMATOPOIETIC CELL SIGNAL TRANSDUCER"/>
    <property type="match status" value="1"/>
</dbReference>
<evidence type="ECO:0000256" key="8">
    <source>
        <dbReference type="ARBA" id="ARBA00023136"/>
    </source>
</evidence>
<evidence type="ECO:0000256" key="2">
    <source>
        <dbReference type="ARBA" id="ARBA00006724"/>
    </source>
</evidence>
<keyword evidence="8 14" id="KW-0472">Membrane</keyword>
<evidence type="ECO:0000256" key="9">
    <source>
        <dbReference type="ARBA" id="ARBA00023157"/>
    </source>
</evidence>
<evidence type="ECO:0000313" key="16">
    <source>
        <dbReference type="Proteomes" id="UP001331515"/>
    </source>
</evidence>
<keyword evidence="6" id="KW-0732">Signal</keyword>
<name>A0AAN8DK06_CHAGU</name>
<gene>
    <name evidence="15" type="ORF">CgunFtcFv8_019731</name>
</gene>
<protein>
    <recommendedName>
        <fullName evidence="3">Hematopoietic cell signal transducer</fullName>
    </recommendedName>
    <alternativeName>
        <fullName evidence="12">DNAX-activation protein 10</fullName>
    </alternativeName>
    <alternativeName>
        <fullName evidence="11">Membrane protein DAP10</fullName>
    </alternativeName>
</protein>
<dbReference type="GO" id="GO:0043548">
    <property type="term" value="F:phosphatidylinositol 3-kinase binding"/>
    <property type="evidence" value="ECO:0007669"/>
    <property type="project" value="InterPro"/>
</dbReference>
<keyword evidence="16" id="KW-1185">Reference proteome</keyword>
<dbReference type="AlphaFoldDB" id="A0AAN8DK06"/>
<keyword evidence="5 14" id="KW-0812">Transmembrane</keyword>
<keyword evidence="4" id="KW-0597">Phosphoprotein</keyword>
<keyword evidence="10" id="KW-0325">Glycoprotein</keyword>
<evidence type="ECO:0000256" key="4">
    <source>
        <dbReference type="ARBA" id="ARBA00022553"/>
    </source>
</evidence>
<comment type="caution">
    <text evidence="15">The sequence shown here is derived from an EMBL/GenBank/DDBJ whole genome shotgun (WGS) entry which is preliminary data.</text>
</comment>
<sequence>MKTKVDCPLEDDPADQPNENRNPKLSRHTMAYNFIIVLFFLCNLAVALTESTVSCYKIEPGTIAVIICADVLLTLIIVIVTYRCASLRHQKRENANKVYLNVRANCKN</sequence>
<comment type="subcellular location">
    <subcellularLocation>
        <location evidence="1">Membrane</location>
        <topology evidence="1">Single-pass type I membrane protein</topology>
    </subcellularLocation>
</comment>
<reference evidence="15 16" key="1">
    <citation type="journal article" date="2023" name="Mol. Biol. Evol.">
        <title>Genomics of Secondarily Temperate Adaptation in the Only Non-Antarctic Icefish.</title>
        <authorList>
            <person name="Rivera-Colon A.G."/>
            <person name="Rayamajhi N."/>
            <person name="Minhas B.F."/>
            <person name="Madrigal G."/>
            <person name="Bilyk K.T."/>
            <person name="Yoon V."/>
            <person name="Hune M."/>
            <person name="Gregory S."/>
            <person name="Cheng C.H.C."/>
            <person name="Catchen J.M."/>
        </authorList>
    </citation>
    <scope>NUCLEOTIDE SEQUENCE [LARGE SCALE GENOMIC DNA]</scope>
    <source>
        <tissue evidence="15">White muscle</tissue>
    </source>
</reference>
<evidence type="ECO:0000256" key="3">
    <source>
        <dbReference type="ARBA" id="ARBA00018050"/>
    </source>
</evidence>
<dbReference type="Pfam" id="PF07213">
    <property type="entry name" value="DAP10"/>
    <property type="match status" value="1"/>
</dbReference>
<dbReference type="GO" id="GO:0050776">
    <property type="term" value="P:regulation of immune response"/>
    <property type="evidence" value="ECO:0007669"/>
    <property type="project" value="InterPro"/>
</dbReference>
<evidence type="ECO:0000256" key="13">
    <source>
        <dbReference type="SAM" id="MobiDB-lite"/>
    </source>
</evidence>
<organism evidence="15 16">
    <name type="scientific">Champsocephalus gunnari</name>
    <name type="common">Mackerel icefish</name>
    <dbReference type="NCBI Taxonomy" id="52237"/>
    <lineage>
        <taxon>Eukaryota</taxon>
        <taxon>Metazoa</taxon>
        <taxon>Chordata</taxon>
        <taxon>Craniata</taxon>
        <taxon>Vertebrata</taxon>
        <taxon>Euteleostomi</taxon>
        <taxon>Actinopterygii</taxon>
        <taxon>Neopterygii</taxon>
        <taxon>Teleostei</taxon>
        <taxon>Neoteleostei</taxon>
        <taxon>Acanthomorphata</taxon>
        <taxon>Eupercaria</taxon>
        <taxon>Perciformes</taxon>
        <taxon>Notothenioidei</taxon>
        <taxon>Channichthyidae</taxon>
        <taxon>Champsocephalus</taxon>
    </lineage>
</organism>
<dbReference type="GO" id="GO:0051897">
    <property type="term" value="P:positive regulation of phosphatidylinositol 3-kinase/protein kinase B signal transduction"/>
    <property type="evidence" value="ECO:0007669"/>
    <property type="project" value="InterPro"/>
</dbReference>
<evidence type="ECO:0000256" key="5">
    <source>
        <dbReference type="ARBA" id="ARBA00022692"/>
    </source>
</evidence>
<dbReference type="InterPro" id="IPR009861">
    <property type="entry name" value="HCST"/>
</dbReference>
<keyword evidence="9" id="KW-1015">Disulfide bond</keyword>
<dbReference type="GO" id="GO:0016020">
    <property type="term" value="C:membrane"/>
    <property type="evidence" value="ECO:0007669"/>
    <property type="project" value="UniProtKB-SubCell"/>
</dbReference>
<keyword evidence="7 14" id="KW-1133">Transmembrane helix</keyword>
<evidence type="ECO:0000256" key="10">
    <source>
        <dbReference type="ARBA" id="ARBA00023180"/>
    </source>
</evidence>
<accession>A0AAN8DK06</accession>
<evidence type="ECO:0000256" key="1">
    <source>
        <dbReference type="ARBA" id="ARBA00004479"/>
    </source>
</evidence>
<comment type="similarity">
    <text evidence="2">Belongs to the DAP10 family.</text>
</comment>
<evidence type="ECO:0000256" key="11">
    <source>
        <dbReference type="ARBA" id="ARBA00031053"/>
    </source>
</evidence>
<feature type="region of interest" description="Disordered" evidence="13">
    <location>
        <begin position="1"/>
        <end position="23"/>
    </location>
</feature>
<proteinExistence type="inferred from homology"/>